<gene>
    <name evidence="1" type="ORF">SK128_025433</name>
</gene>
<dbReference type="Proteomes" id="UP001381693">
    <property type="component" value="Unassembled WGS sequence"/>
</dbReference>
<name>A0AAN9ADH7_HALRR</name>
<sequence length="216" mass="25202">MISKGFEYVAYKLNQWPTGTTVQPFCGGKQWTQPGLSTKYPKLQSYQNKQQRAYETIPYPGDYRKRHNTNLSYCHPRTRDFSWRDGSYNPRHSPRHTNFGKARSYHGTYSNQRYPSNGMYTHQDPRANPITHYNDEFPAESHSRNTSWTVPRTTTITMDTTLMKHEPSLFNKSQAMMKLPGKSDYRQLVKVWSDYDATLKNISDVEEHKAQCACSP</sequence>
<reference evidence="1 2" key="1">
    <citation type="submission" date="2023-11" db="EMBL/GenBank/DDBJ databases">
        <title>Halocaridina rubra genome assembly.</title>
        <authorList>
            <person name="Smith C."/>
        </authorList>
    </citation>
    <scope>NUCLEOTIDE SEQUENCE [LARGE SCALE GENOMIC DNA]</scope>
    <source>
        <strain evidence="1">EP-1</strain>
        <tissue evidence="1">Whole</tissue>
    </source>
</reference>
<accession>A0AAN9ADH7</accession>
<organism evidence="1 2">
    <name type="scientific">Halocaridina rubra</name>
    <name type="common">Hawaiian red shrimp</name>
    <dbReference type="NCBI Taxonomy" id="373956"/>
    <lineage>
        <taxon>Eukaryota</taxon>
        <taxon>Metazoa</taxon>
        <taxon>Ecdysozoa</taxon>
        <taxon>Arthropoda</taxon>
        <taxon>Crustacea</taxon>
        <taxon>Multicrustacea</taxon>
        <taxon>Malacostraca</taxon>
        <taxon>Eumalacostraca</taxon>
        <taxon>Eucarida</taxon>
        <taxon>Decapoda</taxon>
        <taxon>Pleocyemata</taxon>
        <taxon>Caridea</taxon>
        <taxon>Atyoidea</taxon>
        <taxon>Atyidae</taxon>
        <taxon>Halocaridina</taxon>
    </lineage>
</organism>
<proteinExistence type="predicted"/>
<protein>
    <submittedName>
        <fullName evidence="1">Uncharacterized protein</fullName>
    </submittedName>
</protein>
<comment type="caution">
    <text evidence="1">The sequence shown here is derived from an EMBL/GenBank/DDBJ whole genome shotgun (WGS) entry which is preliminary data.</text>
</comment>
<evidence type="ECO:0000313" key="2">
    <source>
        <dbReference type="Proteomes" id="UP001381693"/>
    </source>
</evidence>
<dbReference type="AlphaFoldDB" id="A0AAN9ADH7"/>
<evidence type="ECO:0000313" key="1">
    <source>
        <dbReference type="EMBL" id="KAK7082165.1"/>
    </source>
</evidence>
<dbReference type="EMBL" id="JAXCGZ010004153">
    <property type="protein sequence ID" value="KAK7082165.1"/>
    <property type="molecule type" value="Genomic_DNA"/>
</dbReference>
<keyword evidence="2" id="KW-1185">Reference proteome</keyword>